<dbReference type="Pfam" id="PF05699">
    <property type="entry name" value="Dimer_Tnp_hAT"/>
    <property type="match status" value="1"/>
</dbReference>
<dbReference type="STRING" id="35525.A0A162D715"/>
<reference evidence="2 3" key="1">
    <citation type="submission" date="2016-03" db="EMBL/GenBank/DDBJ databases">
        <title>EvidentialGene: Evidence-directed Construction of Genes on Genomes.</title>
        <authorList>
            <person name="Gilbert D.G."/>
            <person name="Choi J.-H."/>
            <person name="Mockaitis K."/>
            <person name="Colbourne J."/>
            <person name="Pfrender M."/>
        </authorList>
    </citation>
    <scope>NUCLEOTIDE SEQUENCE [LARGE SCALE GENOMIC DNA]</scope>
    <source>
        <strain evidence="2 3">Xinb3</strain>
        <tissue evidence="2">Complete organism</tissue>
    </source>
</reference>
<gene>
    <name evidence="2" type="ORF">APZ42_028423</name>
</gene>
<proteinExistence type="predicted"/>
<evidence type="ECO:0000313" key="2">
    <source>
        <dbReference type="EMBL" id="KZS07784.1"/>
    </source>
</evidence>
<protein>
    <recommendedName>
        <fullName evidence="1">HAT C-terminal dimerisation domain-containing protein</fullName>
    </recommendedName>
</protein>
<dbReference type="GO" id="GO:0046983">
    <property type="term" value="F:protein dimerization activity"/>
    <property type="evidence" value="ECO:0007669"/>
    <property type="project" value="InterPro"/>
</dbReference>
<feature type="domain" description="HAT C-terminal dimerisation" evidence="1">
    <location>
        <begin position="73"/>
        <end position="131"/>
    </location>
</feature>
<accession>A0A162D715</accession>
<dbReference type="PANTHER" id="PTHR46289">
    <property type="entry name" value="52 KDA REPRESSOR OF THE INHIBITOR OF THE PROTEIN KINASE-LIKE PROTEIN-RELATED"/>
    <property type="match status" value="1"/>
</dbReference>
<dbReference type="InterPro" id="IPR008906">
    <property type="entry name" value="HATC_C_dom"/>
</dbReference>
<dbReference type="EMBL" id="LRGB01002387">
    <property type="protein sequence ID" value="KZS07784.1"/>
    <property type="molecule type" value="Genomic_DNA"/>
</dbReference>
<dbReference type="Proteomes" id="UP000076858">
    <property type="component" value="Unassembled WGS sequence"/>
</dbReference>
<dbReference type="OrthoDB" id="6356500at2759"/>
<evidence type="ECO:0000259" key="1">
    <source>
        <dbReference type="Pfam" id="PF05699"/>
    </source>
</evidence>
<dbReference type="InterPro" id="IPR052958">
    <property type="entry name" value="IFN-induced_PKR_regulator"/>
</dbReference>
<sequence length="155" mass="17867">MSNADIKSKCEQLAGFYCGDVDPTDLYGECLQFVYYVKDDVKERQKKKSSPNEKGRKKTLFETLYSRIKSNRLESSFPNIEIALRIFVSIMVTNCKGERSFSKLKRIKNESRASTIEDRLNNLILMSIESDLLNDIDFNDIISDFASRKSRSVLI</sequence>
<dbReference type="PANTHER" id="PTHR46289:SF14">
    <property type="entry name" value="DUF4371 DOMAIN-CONTAINING PROTEIN"/>
    <property type="match status" value="1"/>
</dbReference>
<evidence type="ECO:0000313" key="3">
    <source>
        <dbReference type="Proteomes" id="UP000076858"/>
    </source>
</evidence>
<keyword evidence="3" id="KW-1185">Reference proteome</keyword>
<name>A0A162D715_9CRUS</name>
<dbReference type="AlphaFoldDB" id="A0A162D715"/>
<comment type="caution">
    <text evidence="2">The sequence shown here is derived from an EMBL/GenBank/DDBJ whole genome shotgun (WGS) entry which is preliminary data.</text>
</comment>
<organism evidence="2 3">
    <name type="scientific">Daphnia magna</name>
    <dbReference type="NCBI Taxonomy" id="35525"/>
    <lineage>
        <taxon>Eukaryota</taxon>
        <taxon>Metazoa</taxon>
        <taxon>Ecdysozoa</taxon>
        <taxon>Arthropoda</taxon>
        <taxon>Crustacea</taxon>
        <taxon>Branchiopoda</taxon>
        <taxon>Diplostraca</taxon>
        <taxon>Cladocera</taxon>
        <taxon>Anomopoda</taxon>
        <taxon>Daphniidae</taxon>
        <taxon>Daphnia</taxon>
    </lineage>
</organism>